<dbReference type="SUPFAM" id="SSF49313">
    <property type="entry name" value="Cadherin-like"/>
    <property type="match status" value="3"/>
</dbReference>
<evidence type="ECO:0000256" key="4">
    <source>
        <dbReference type="ARBA" id="ARBA00022837"/>
    </source>
</evidence>
<keyword evidence="3" id="KW-0677">Repeat</keyword>
<dbReference type="GO" id="GO:0005509">
    <property type="term" value="F:calcium ion binding"/>
    <property type="evidence" value="ECO:0007669"/>
    <property type="project" value="UniProtKB-UniRule"/>
</dbReference>
<proteinExistence type="predicted"/>
<dbReference type="PROSITE" id="PS50268">
    <property type="entry name" value="CADHERIN_2"/>
    <property type="match status" value="3"/>
</dbReference>
<keyword evidence="4 8" id="KW-0106">Calcium</keyword>
<evidence type="ECO:0000256" key="2">
    <source>
        <dbReference type="ARBA" id="ARBA00022692"/>
    </source>
</evidence>
<evidence type="ECO:0000256" key="9">
    <source>
        <dbReference type="SAM" id="Phobius"/>
    </source>
</evidence>
<dbReference type="Gene3D" id="2.60.40.60">
    <property type="entry name" value="Cadherins"/>
    <property type="match status" value="3"/>
</dbReference>
<evidence type="ECO:0000256" key="8">
    <source>
        <dbReference type="PROSITE-ProRule" id="PRU00043"/>
    </source>
</evidence>
<dbReference type="PRINTS" id="PR00205">
    <property type="entry name" value="CADHERIN"/>
</dbReference>
<keyword evidence="7" id="KW-0325">Glycoprotein</keyword>
<sequence>MIGENAKLTFWLSGQNANYFDVNKATGYLTVQKLLDREMINELRFQIHAADNGMPSLNSSADITIIIQDVNDNPPSILNKIEFYILENHTASLAIGKITAYDADIGRNAGITFTLIQCIAYGLNTFNNLTKVSINLGIHLRQPLYKIKNIVLRLKSKHNHANSFQNKHLLRFFIAKDGQIYLGRSKLDRELYPLYELTVRVEDQGTPKLSSTTIVLIHILDVNDNTPQFIFPSIGNNTVYVRKETKPGTYIAKLYAIDIDSAENGRITYGIKPNEHTDIQSLFELDPITGDIILKRSLDYNIDTLRLKENENFKDFNLLNIHSRSSSIHEMEMKRRNQSIHGINKTTFKQNELKNKLYESQMAYSLIVTVTDNGEPPLKSSTILRILFTPPFYPPSDSKDSPNPLIIKHSVRHKSLNNHPDYTKSQSISNELDFDTPVENELTGIGVLLGLVTAIGLFVCFLILVIMITFYQSRRLNEHRKQLIERRNQAYNQHQVVEQTHQSQLQQRQNQQNSELIQLSTVSPSFNTQSTHYMPHSILRHIPVEQLNKSDKTITDSSRQYYLQTFNEIMPNSQNELMTSFTTL</sequence>
<feature type="transmembrane region" description="Helical" evidence="9">
    <location>
        <begin position="445"/>
        <end position="471"/>
    </location>
</feature>
<organism evidence="11">
    <name type="scientific">Schistosoma haematobium</name>
    <name type="common">Blood fluke</name>
    <dbReference type="NCBI Taxonomy" id="6185"/>
    <lineage>
        <taxon>Eukaryota</taxon>
        <taxon>Metazoa</taxon>
        <taxon>Spiralia</taxon>
        <taxon>Lophotrochozoa</taxon>
        <taxon>Platyhelminthes</taxon>
        <taxon>Trematoda</taxon>
        <taxon>Digenea</taxon>
        <taxon>Strigeidida</taxon>
        <taxon>Schistosomatoidea</taxon>
        <taxon>Schistosomatidae</taxon>
        <taxon>Schistosoma</taxon>
    </lineage>
</organism>
<dbReference type="AlphaFoldDB" id="A0A094ZKU7"/>
<dbReference type="STRING" id="6185.A0A094ZKU7"/>
<dbReference type="PANTHER" id="PTHR24028">
    <property type="entry name" value="CADHERIN-87A"/>
    <property type="match status" value="1"/>
</dbReference>
<feature type="domain" description="Cadherin" evidence="10">
    <location>
        <begin position="77"/>
        <end position="229"/>
    </location>
</feature>
<feature type="domain" description="Cadherin" evidence="10">
    <location>
        <begin position="233"/>
        <end position="392"/>
    </location>
</feature>
<evidence type="ECO:0000256" key="5">
    <source>
        <dbReference type="ARBA" id="ARBA00022989"/>
    </source>
</evidence>
<gene>
    <name evidence="11" type="ORF">MS3_02830</name>
</gene>
<evidence type="ECO:0000256" key="1">
    <source>
        <dbReference type="ARBA" id="ARBA00004167"/>
    </source>
</evidence>
<keyword evidence="5 9" id="KW-1133">Transmembrane helix</keyword>
<dbReference type="EMBL" id="KL250622">
    <property type="protein sequence ID" value="KGB34612.1"/>
    <property type="molecule type" value="Genomic_DNA"/>
</dbReference>
<evidence type="ECO:0000256" key="6">
    <source>
        <dbReference type="ARBA" id="ARBA00023136"/>
    </source>
</evidence>
<comment type="subcellular location">
    <subcellularLocation>
        <location evidence="1">Membrane</location>
        <topology evidence="1">Single-pass membrane protein</topology>
    </subcellularLocation>
</comment>
<protein>
    <submittedName>
        <fullName evidence="11">Protocadherin-20</fullName>
    </submittedName>
</protein>
<evidence type="ECO:0000313" key="11">
    <source>
        <dbReference type="EMBL" id="KGB34612.1"/>
    </source>
</evidence>
<dbReference type="InterPro" id="IPR002126">
    <property type="entry name" value="Cadherin-like_dom"/>
</dbReference>
<dbReference type="Pfam" id="PF00028">
    <property type="entry name" value="Cadherin"/>
    <property type="match status" value="3"/>
</dbReference>
<accession>A0A094ZKU7</accession>
<dbReference type="GO" id="GO:0005886">
    <property type="term" value="C:plasma membrane"/>
    <property type="evidence" value="ECO:0007669"/>
    <property type="project" value="InterPro"/>
</dbReference>
<dbReference type="InterPro" id="IPR050174">
    <property type="entry name" value="Protocadherin/Cadherin-CA"/>
</dbReference>
<dbReference type="InterPro" id="IPR015919">
    <property type="entry name" value="Cadherin-like_sf"/>
</dbReference>
<dbReference type="SMART" id="SM00112">
    <property type="entry name" value="CA"/>
    <property type="match status" value="3"/>
</dbReference>
<evidence type="ECO:0000256" key="3">
    <source>
        <dbReference type="ARBA" id="ARBA00022737"/>
    </source>
</evidence>
<keyword evidence="6 9" id="KW-0472">Membrane</keyword>
<dbReference type="CDD" id="cd11304">
    <property type="entry name" value="Cadherin_repeat"/>
    <property type="match status" value="3"/>
</dbReference>
<evidence type="ECO:0000256" key="7">
    <source>
        <dbReference type="ARBA" id="ARBA00023180"/>
    </source>
</evidence>
<name>A0A094ZKU7_SCHHA</name>
<reference evidence="11" key="1">
    <citation type="journal article" date="2012" name="Nat. Genet.">
        <title>Whole-genome sequence of Schistosoma haematobium.</title>
        <authorList>
            <person name="Young N.D."/>
            <person name="Jex A.R."/>
            <person name="Li B."/>
            <person name="Liu S."/>
            <person name="Yang L."/>
            <person name="Xiong Z."/>
            <person name="Li Y."/>
            <person name="Cantacessi C."/>
            <person name="Hall R.S."/>
            <person name="Xu X."/>
            <person name="Chen F."/>
            <person name="Wu X."/>
            <person name="Zerlotini A."/>
            <person name="Oliveira G."/>
            <person name="Hofmann A."/>
            <person name="Zhang G."/>
            <person name="Fang X."/>
            <person name="Kang Y."/>
            <person name="Campbell B.E."/>
            <person name="Loukas A."/>
            <person name="Ranganathan S."/>
            <person name="Rollinson D."/>
            <person name="Rinaldi G."/>
            <person name="Brindley P.J."/>
            <person name="Yang H."/>
            <person name="Wang J."/>
            <person name="Wang J."/>
            <person name="Gasser R.B."/>
        </authorList>
    </citation>
    <scope>NUCLEOTIDE SEQUENCE [LARGE SCALE GENOMIC DNA]</scope>
</reference>
<dbReference type="PANTHER" id="PTHR24028:SF146">
    <property type="entry name" value="CADHERIN 96CB, ISOFORM D-RELATED"/>
    <property type="match status" value="1"/>
</dbReference>
<evidence type="ECO:0000259" key="10">
    <source>
        <dbReference type="PROSITE" id="PS50268"/>
    </source>
</evidence>
<dbReference type="PROSITE" id="PS00232">
    <property type="entry name" value="CADHERIN_1"/>
    <property type="match status" value="2"/>
</dbReference>
<dbReference type="GO" id="GO:0007156">
    <property type="term" value="P:homophilic cell adhesion via plasma membrane adhesion molecules"/>
    <property type="evidence" value="ECO:0007669"/>
    <property type="project" value="InterPro"/>
</dbReference>
<feature type="domain" description="Cadherin" evidence="10">
    <location>
        <begin position="3"/>
        <end position="77"/>
    </location>
</feature>
<keyword evidence="2 9" id="KW-0812">Transmembrane</keyword>
<dbReference type="InterPro" id="IPR020894">
    <property type="entry name" value="Cadherin_CS"/>
</dbReference>